<comment type="caution">
    <text evidence="2">The sequence shown here is derived from an EMBL/GenBank/DDBJ whole genome shotgun (WGS) entry which is preliminary data.</text>
</comment>
<evidence type="ECO:0000313" key="2">
    <source>
        <dbReference type="EMBL" id="MDR7376549.1"/>
    </source>
</evidence>
<reference evidence="2 3" key="1">
    <citation type="submission" date="2023-07" db="EMBL/GenBank/DDBJ databases">
        <title>Sorghum-associated microbial communities from plants grown in Nebraska, USA.</title>
        <authorList>
            <person name="Schachtman D."/>
        </authorList>
    </citation>
    <scope>NUCLEOTIDE SEQUENCE [LARGE SCALE GENOMIC DNA]</scope>
    <source>
        <strain evidence="2 3">BE313</strain>
    </source>
</reference>
<feature type="domain" description="HDOD" evidence="1">
    <location>
        <begin position="212"/>
        <end position="398"/>
    </location>
</feature>
<dbReference type="PIRSF" id="PIRSF003180">
    <property type="entry name" value="DiGMPpdiest_YuxH"/>
    <property type="match status" value="1"/>
</dbReference>
<accession>A0ABU2C5K3</accession>
<dbReference type="Pfam" id="PF00563">
    <property type="entry name" value="EAL"/>
    <property type="match status" value="1"/>
</dbReference>
<dbReference type="InterPro" id="IPR014408">
    <property type="entry name" value="dGMP_Pdiesterase_EAL/HD-GYP"/>
</dbReference>
<dbReference type="Gene3D" id="1.10.3210.10">
    <property type="entry name" value="Hypothetical protein af1432"/>
    <property type="match status" value="1"/>
</dbReference>
<sequence length="415" mass="44998">MPPSDISDPTAPQATGMIVIARQPIVDAQRSVVAYELFDRSTAAHNAASDVALIFNAMTHTGNESLVGKVTIFVNCTHESLAGGHLDLIQPDKVVLEVGPVPGHAPEEIEVRKHTLIELRKRGFRLAFNHTVLAPVYASWQPLADYVKLDLMALKPEQLQVIVAAVKTRTKAAVIAEKVETAEQFSALAAYGATLFQGYWFARPDVIKTRVVTPSQAHVLQLINLVRNQASTEEIEAVLKKDAMLGFNLMRLINSSGFGLTREITSFRQAVMLMGLKKLFRWAALLLTASRANGTSAAVGTMAVVRGRMMELLAKGNMTDEETDGAFVVGIFSLLDVMLGMPLEQALELLSLPPAVTEALQHGTGIYGPMLALTKACESNDDEAFTAAANAMQFSNHHINMAHMEALAWADTLSI</sequence>
<dbReference type="InterPro" id="IPR052340">
    <property type="entry name" value="RNase_Y/CdgJ"/>
</dbReference>
<gene>
    <name evidence="2" type="ORF">J2X19_001207</name>
</gene>
<dbReference type="PROSITE" id="PS51833">
    <property type="entry name" value="HDOD"/>
    <property type="match status" value="1"/>
</dbReference>
<dbReference type="InterPro" id="IPR013976">
    <property type="entry name" value="HDOD"/>
</dbReference>
<dbReference type="Gene3D" id="3.20.20.450">
    <property type="entry name" value="EAL domain"/>
    <property type="match status" value="1"/>
</dbReference>
<keyword evidence="3" id="KW-1185">Reference proteome</keyword>
<dbReference type="RefSeq" id="WP_116604331.1">
    <property type="nucleotide sequence ID" value="NZ_JAVDXT010000001.1"/>
</dbReference>
<evidence type="ECO:0000259" key="1">
    <source>
        <dbReference type="PROSITE" id="PS51833"/>
    </source>
</evidence>
<dbReference type="InterPro" id="IPR035919">
    <property type="entry name" value="EAL_sf"/>
</dbReference>
<dbReference type="SMART" id="SM00052">
    <property type="entry name" value="EAL"/>
    <property type="match status" value="1"/>
</dbReference>
<dbReference type="Pfam" id="PF08668">
    <property type="entry name" value="HDOD"/>
    <property type="match status" value="1"/>
</dbReference>
<organism evidence="2 3">
    <name type="scientific">Rhodoferax ferrireducens</name>
    <dbReference type="NCBI Taxonomy" id="192843"/>
    <lineage>
        <taxon>Bacteria</taxon>
        <taxon>Pseudomonadati</taxon>
        <taxon>Pseudomonadota</taxon>
        <taxon>Betaproteobacteria</taxon>
        <taxon>Burkholderiales</taxon>
        <taxon>Comamonadaceae</taxon>
        <taxon>Rhodoferax</taxon>
    </lineage>
</organism>
<protein>
    <submittedName>
        <fullName evidence="2">EAL and modified HD-GYP domain-containing signal transduction protein</fullName>
    </submittedName>
</protein>
<dbReference type="Proteomes" id="UP001180487">
    <property type="component" value="Unassembled WGS sequence"/>
</dbReference>
<dbReference type="PANTHER" id="PTHR33525">
    <property type="match status" value="1"/>
</dbReference>
<name>A0ABU2C5K3_9BURK</name>
<dbReference type="InterPro" id="IPR001633">
    <property type="entry name" value="EAL_dom"/>
</dbReference>
<proteinExistence type="predicted"/>
<dbReference type="PANTHER" id="PTHR33525:SF4">
    <property type="entry name" value="CYCLIC DI-GMP PHOSPHODIESTERASE CDGJ"/>
    <property type="match status" value="1"/>
</dbReference>
<dbReference type="EMBL" id="JAVDXT010000001">
    <property type="protein sequence ID" value="MDR7376549.1"/>
    <property type="molecule type" value="Genomic_DNA"/>
</dbReference>
<dbReference type="SUPFAM" id="SSF141868">
    <property type="entry name" value="EAL domain-like"/>
    <property type="match status" value="1"/>
</dbReference>
<dbReference type="SUPFAM" id="SSF109604">
    <property type="entry name" value="HD-domain/PDEase-like"/>
    <property type="match status" value="1"/>
</dbReference>
<evidence type="ECO:0000313" key="3">
    <source>
        <dbReference type="Proteomes" id="UP001180487"/>
    </source>
</evidence>